<evidence type="ECO:0000313" key="2">
    <source>
        <dbReference type="Proteomes" id="UP000092993"/>
    </source>
</evidence>
<dbReference type="EMBL" id="LUGG01000006">
    <property type="protein sequence ID" value="OBZ74033.1"/>
    <property type="molecule type" value="Genomic_DNA"/>
</dbReference>
<name>A0A1C7MAV0_GRIFR</name>
<dbReference type="OrthoDB" id="2800666at2759"/>
<organism evidence="1 2">
    <name type="scientific">Grifola frondosa</name>
    <name type="common">Maitake</name>
    <name type="synonym">Polyporus frondosus</name>
    <dbReference type="NCBI Taxonomy" id="5627"/>
    <lineage>
        <taxon>Eukaryota</taxon>
        <taxon>Fungi</taxon>
        <taxon>Dikarya</taxon>
        <taxon>Basidiomycota</taxon>
        <taxon>Agaricomycotina</taxon>
        <taxon>Agaricomycetes</taxon>
        <taxon>Polyporales</taxon>
        <taxon>Grifolaceae</taxon>
        <taxon>Grifola</taxon>
    </lineage>
</organism>
<sequence>MIPNAEQIALAEQISQTVQHLLELQFRYNSAAPISKLPPELLSQIFVEHVAQAYEHWKTLPDDIRSQSRSHWFYQFSHVCRRWRNTSLNCEKIWTYIVVDVCSRRSRLGQFSVERLLERSKGPTLAMAIMCGHSGRLNPRIAFASHPPIFFPRFNAVFGASSRGGAYSQLDALVCHPEAP</sequence>
<comment type="caution">
    <text evidence="1">The sequence shown here is derived from an EMBL/GenBank/DDBJ whole genome shotgun (WGS) entry which is preliminary data.</text>
</comment>
<evidence type="ECO:0000313" key="1">
    <source>
        <dbReference type="EMBL" id="OBZ74033.1"/>
    </source>
</evidence>
<accession>A0A1C7MAV0</accession>
<gene>
    <name evidence="1" type="ORF">A0H81_06287</name>
</gene>
<reference evidence="1 2" key="1">
    <citation type="submission" date="2016-03" db="EMBL/GenBank/DDBJ databases">
        <title>Whole genome sequencing of Grifola frondosa 9006-11.</title>
        <authorList>
            <person name="Min B."/>
            <person name="Park H."/>
            <person name="Kim J.-G."/>
            <person name="Cho H."/>
            <person name="Oh Y.-L."/>
            <person name="Kong W.-S."/>
            <person name="Choi I.-G."/>
        </authorList>
    </citation>
    <scope>NUCLEOTIDE SEQUENCE [LARGE SCALE GENOMIC DNA]</scope>
    <source>
        <strain evidence="1 2">9006-11</strain>
    </source>
</reference>
<protein>
    <submittedName>
        <fullName evidence="1">Uncharacterized protein</fullName>
    </submittedName>
</protein>
<proteinExistence type="predicted"/>
<keyword evidence="2" id="KW-1185">Reference proteome</keyword>
<dbReference type="Proteomes" id="UP000092993">
    <property type="component" value="Unassembled WGS sequence"/>
</dbReference>
<dbReference type="AlphaFoldDB" id="A0A1C7MAV0"/>